<dbReference type="AlphaFoldDB" id="A0A1G5XF65"/>
<accession>A0A1G5XF65</accession>
<sequence length="126" mass="14272">MAFLYRKDHKETQRVIPQTCLPLVRISDYRGFIDLTLNRTSEITCLTGLFQGHKGYSLRSFIIIASKKVPIDQSYCDFSLPSATGNRSLISFADGQKCRISDNSISKLPTLERVSRFFTLAQSLAF</sequence>
<proteinExistence type="predicted"/>
<dbReference type="STRING" id="279824.SAMN03080617_01730"/>
<dbReference type="Proteomes" id="UP000198756">
    <property type="component" value="Unassembled WGS sequence"/>
</dbReference>
<evidence type="ECO:0000313" key="1">
    <source>
        <dbReference type="EMBL" id="SDA69071.1"/>
    </source>
</evidence>
<name>A0A1G5XF65_9BACT</name>
<dbReference type="EMBL" id="FMXE01000010">
    <property type="protein sequence ID" value="SDA69071.1"/>
    <property type="molecule type" value="Genomic_DNA"/>
</dbReference>
<evidence type="ECO:0000313" key="2">
    <source>
        <dbReference type="Proteomes" id="UP000198756"/>
    </source>
</evidence>
<keyword evidence="2" id="KW-1185">Reference proteome</keyword>
<reference evidence="2" key="1">
    <citation type="submission" date="2016-10" db="EMBL/GenBank/DDBJ databases">
        <authorList>
            <person name="Varghese N."/>
            <person name="Submissions S."/>
        </authorList>
    </citation>
    <scope>NUCLEOTIDE SEQUENCE [LARGE SCALE GENOMIC DNA]</scope>
    <source>
        <strain evidence="2">DSM 22703</strain>
    </source>
</reference>
<gene>
    <name evidence="1" type="ORF">SAMN03080617_01730</name>
</gene>
<protein>
    <submittedName>
        <fullName evidence="1">Uncharacterized protein</fullName>
    </submittedName>
</protein>
<organism evidence="1 2">
    <name type="scientific">Algoriphagus alkaliphilus</name>
    <dbReference type="NCBI Taxonomy" id="279824"/>
    <lineage>
        <taxon>Bacteria</taxon>
        <taxon>Pseudomonadati</taxon>
        <taxon>Bacteroidota</taxon>
        <taxon>Cytophagia</taxon>
        <taxon>Cytophagales</taxon>
        <taxon>Cyclobacteriaceae</taxon>
        <taxon>Algoriphagus</taxon>
    </lineage>
</organism>